<dbReference type="InterPro" id="IPR003439">
    <property type="entry name" value="ABC_transporter-like_ATP-bd"/>
</dbReference>
<keyword evidence="8" id="KW-1185">Reference proteome</keyword>
<dbReference type="Proteomes" id="UP000324924">
    <property type="component" value="Chromosome"/>
</dbReference>
<keyword evidence="1" id="KW-0813">Transport</keyword>
<dbReference type="KEGG" id="nabu:FZC36_02275"/>
<keyword evidence="2" id="KW-0547">Nucleotide-binding</keyword>
<keyword evidence="5" id="KW-0812">Transmembrane</keyword>
<reference evidence="7 8" key="1">
    <citation type="submission" date="2019-08" db="EMBL/GenBank/DDBJ databases">
        <title>Highly reduced genomes of protist endosymbionts show evolutionary convergence.</title>
        <authorList>
            <person name="George E."/>
            <person name="Husnik F."/>
            <person name="Tashyreva D."/>
            <person name="Prokopchuk G."/>
            <person name="Horak A."/>
            <person name="Kwong W.K."/>
            <person name="Lukes J."/>
            <person name="Keeling P.J."/>
        </authorList>
    </citation>
    <scope>NUCLEOTIDE SEQUENCE [LARGE SCALE GENOMIC DNA]</scope>
    <source>
        <strain evidence="7">1604HC</strain>
    </source>
</reference>
<feature type="domain" description="AAA+ ATPase" evidence="6">
    <location>
        <begin position="356"/>
        <end position="589"/>
    </location>
</feature>
<dbReference type="Pfam" id="PF00005">
    <property type="entry name" value="ABC_tran"/>
    <property type="match status" value="1"/>
</dbReference>
<dbReference type="OrthoDB" id="9800654at2"/>
<evidence type="ECO:0000313" key="7">
    <source>
        <dbReference type="EMBL" id="QEK39239.1"/>
    </source>
</evidence>
<evidence type="ECO:0000256" key="1">
    <source>
        <dbReference type="ARBA" id="ARBA00022448"/>
    </source>
</evidence>
<proteinExistence type="predicted"/>
<sequence>MRLFQNSLREGKKNTKEKSNLKETSFTNHRIFLKISLENIRKFWLRSLFLFLALFANGILSGLFVKLIKDLLQNQNKEVIFLLVIRSYQNISIGHIKNIILYPILNSIIMDSKTYSLESFLNRSSNKSTKDQLGKQERISSNIYSVINVYTSAFVTIISLIVQVKLMYKTNSAYILFLGLFIYYAAFLKTVKTWSSVLSSAYKASDDVSYSSLSAMEYKRNFEGNTKLFDSEIKKKMSKENKIYILKNKYIRYKSIILNIEPYVFLLLWIKFISSTSTTKEIIAYSTSGVFLIETCIRLANQGRFAFQLMRSFNLAENSLSKKKEELVIKSIYLNRVSIEKEKTLILKDFNLEIPNNSWIVVSGSNGSGKTTLCEIISGQLLPTSGEIIADIETSGIEKNISKDKGNDQGKIKLNNENKYLWSSNFIIKEGKLKLFDSEKKLLKQSEIINLHFSSLLDNSSFLDKKKYSTGEENFLSIVSSIFNTNNLYKPKALQNIQKPNMQNKENTKVQRKPNIQAYHNNANHEPSSSKSTIQTKHMIILDECLEFLDENLAKEVIKFLMLHYNSGIIISRRFEKMLSSELGFKKVTLHKDM</sequence>
<accession>A0A5C0UHI8</accession>
<keyword evidence="5" id="KW-0472">Membrane</keyword>
<dbReference type="SMART" id="SM00382">
    <property type="entry name" value="AAA"/>
    <property type="match status" value="1"/>
</dbReference>
<dbReference type="Gene3D" id="3.40.50.300">
    <property type="entry name" value="P-loop containing nucleotide triphosphate hydrolases"/>
    <property type="match status" value="1"/>
</dbReference>
<feature type="transmembrane region" description="Helical" evidence="5">
    <location>
        <begin position="174"/>
        <end position="191"/>
    </location>
</feature>
<evidence type="ECO:0000256" key="2">
    <source>
        <dbReference type="ARBA" id="ARBA00022741"/>
    </source>
</evidence>
<evidence type="ECO:0000256" key="3">
    <source>
        <dbReference type="ARBA" id="ARBA00022840"/>
    </source>
</evidence>
<dbReference type="RefSeq" id="WP_148972362.1">
    <property type="nucleotide sequence ID" value="NZ_CP043314.1"/>
</dbReference>
<dbReference type="AlphaFoldDB" id="A0A5C0UHI8"/>
<dbReference type="GO" id="GO:0042626">
    <property type="term" value="F:ATPase-coupled transmembrane transporter activity"/>
    <property type="evidence" value="ECO:0007669"/>
    <property type="project" value="TreeGrafter"/>
</dbReference>
<dbReference type="InterPro" id="IPR050095">
    <property type="entry name" value="ECF_ABC_transporter_ATP-bd"/>
</dbReference>
<feature type="compositionally biased region" description="Basic and acidic residues" evidence="4">
    <location>
        <begin position="9"/>
        <end position="20"/>
    </location>
</feature>
<dbReference type="SUPFAM" id="SSF52540">
    <property type="entry name" value="P-loop containing nucleoside triphosphate hydrolases"/>
    <property type="match status" value="2"/>
</dbReference>
<feature type="region of interest" description="Disordered" evidence="4">
    <location>
        <begin position="1"/>
        <end position="20"/>
    </location>
</feature>
<dbReference type="GO" id="GO:0043190">
    <property type="term" value="C:ATP-binding cassette (ABC) transporter complex"/>
    <property type="evidence" value="ECO:0007669"/>
    <property type="project" value="TreeGrafter"/>
</dbReference>
<keyword evidence="5" id="KW-1133">Transmembrane helix</keyword>
<evidence type="ECO:0000256" key="4">
    <source>
        <dbReference type="SAM" id="MobiDB-lite"/>
    </source>
</evidence>
<feature type="transmembrane region" description="Helical" evidence="5">
    <location>
        <begin position="43"/>
        <end position="65"/>
    </location>
</feature>
<evidence type="ECO:0000259" key="6">
    <source>
        <dbReference type="SMART" id="SM00382"/>
    </source>
</evidence>
<dbReference type="GO" id="GO:0016887">
    <property type="term" value="F:ATP hydrolysis activity"/>
    <property type="evidence" value="ECO:0007669"/>
    <property type="project" value="InterPro"/>
</dbReference>
<dbReference type="InterPro" id="IPR003593">
    <property type="entry name" value="AAA+_ATPase"/>
</dbReference>
<dbReference type="EMBL" id="CP043314">
    <property type="protein sequence ID" value="QEK39239.1"/>
    <property type="molecule type" value="Genomic_DNA"/>
</dbReference>
<dbReference type="GO" id="GO:0005524">
    <property type="term" value="F:ATP binding"/>
    <property type="evidence" value="ECO:0007669"/>
    <property type="project" value="UniProtKB-KW"/>
</dbReference>
<keyword evidence="3 7" id="KW-0067">ATP-binding</keyword>
<gene>
    <name evidence="7" type="ORF">FZC36_02275</name>
</gene>
<evidence type="ECO:0000313" key="8">
    <source>
        <dbReference type="Proteomes" id="UP000324924"/>
    </source>
</evidence>
<protein>
    <submittedName>
        <fullName evidence="7">ABC transporter ATP-binding protein</fullName>
    </submittedName>
</protein>
<evidence type="ECO:0000256" key="5">
    <source>
        <dbReference type="SAM" id="Phobius"/>
    </source>
</evidence>
<dbReference type="PANTHER" id="PTHR43553">
    <property type="entry name" value="HEAVY METAL TRANSPORTER"/>
    <property type="match status" value="1"/>
</dbReference>
<dbReference type="InterPro" id="IPR027417">
    <property type="entry name" value="P-loop_NTPase"/>
</dbReference>
<feature type="transmembrane region" description="Helical" evidence="5">
    <location>
        <begin position="143"/>
        <end position="162"/>
    </location>
</feature>
<organism evidence="7 8">
    <name type="scientific">Candidatus Nesciobacter abundans</name>
    <dbReference type="NCBI Taxonomy" id="2601668"/>
    <lineage>
        <taxon>Bacteria</taxon>
        <taxon>Pseudomonadati</taxon>
        <taxon>Pseudomonadota</taxon>
        <taxon>Alphaproteobacteria</taxon>
        <taxon>Holosporales</taxon>
        <taxon>Holosporaceae</taxon>
        <taxon>Candidatus Nesciobacter</taxon>
    </lineage>
</organism>
<name>A0A5C0UHI8_9PROT</name>